<dbReference type="GO" id="GO:0005524">
    <property type="term" value="F:ATP binding"/>
    <property type="evidence" value="ECO:0007669"/>
    <property type="project" value="UniProtKB-KW"/>
</dbReference>
<reference evidence="5" key="1">
    <citation type="submission" date="2018-05" db="EMBL/GenBank/DDBJ databases">
        <authorList>
            <person name="Lanie J.A."/>
            <person name="Ng W.-L."/>
            <person name="Kazmierczak K.M."/>
            <person name="Andrzejewski T.M."/>
            <person name="Davidsen T.M."/>
            <person name="Wayne K.J."/>
            <person name="Tettelin H."/>
            <person name="Glass J.I."/>
            <person name="Rusch D."/>
            <person name="Podicherti R."/>
            <person name="Tsui H.-C.T."/>
            <person name="Winkler M.E."/>
        </authorList>
    </citation>
    <scope>NUCLEOTIDE SEQUENCE</scope>
</reference>
<dbReference type="InterPro" id="IPR017871">
    <property type="entry name" value="ABC_transporter-like_CS"/>
</dbReference>
<dbReference type="GO" id="GO:0016887">
    <property type="term" value="F:ATP hydrolysis activity"/>
    <property type="evidence" value="ECO:0007669"/>
    <property type="project" value="InterPro"/>
</dbReference>
<dbReference type="Gene3D" id="3.40.50.300">
    <property type="entry name" value="P-loop containing nucleotide triphosphate hydrolases"/>
    <property type="match status" value="1"/>
</dbReference>
<name>A0A383C828_9ZZZZ</name>
<dbReference type="InterPro" id="IPR003593">
    <property type="entry name" value="AAA+_ATPase"/>
</dbReference>
<dbReference type="PROSITE" id="PS50893">
    <property type="entry name" value="ABC_TRANSPORTER_2"/>
    <property type="match status" value="1"/>
</dbReference>
<evidence type="ECO:0000256" key="2">
    <source>
        <dbReference type="ARBA" id="ARBA00022741"/>
    </source>
</evidence>
<keyword evidence="1" id="KW-0813">Transport</keyword>
<dbReference type="EMBL" id="UINC01206636">
    <property type="protein sequence ID" value="SVE28352.1"/>
    <property type="molecule type" value="Genomic_DNA"/>
</dbReference>
<keyword evidence="3" id="KW-0067">ATP-binding</keyword>
<evidence type="ECO:0000259" key="4">
    <source>
        <dbReference type="PROSITE" id="PS50893"/>
    </source>
</evidence>
<organism evidence="5">
    <name type="scientific">marine metagenome</name>
    <dbReference type="NCBI Taxonomy" id="408172"/>
    <lineage>
        <taxon>unclassified sequences</taxon>
        <taxon>metagenomes</taxon>
        <taxon>ecological metagenomes</taxon>
    </lineage>
</organism>
<dbReference type="InterPro" id="IPR051782">
    <property type="entry name" value="ABC_Transporter_VariousFunc"/>
</dbReference>
<gene>
    <name evidence="5" type="ORF">METZ01_LOCUS481206</name>
</gene>
<evidence type="ECO:0000256" key="1">
    <source>
        <dbReference type="ARBA" id="ARBA00022448"/>
    </source>
</evidence>
<dbReference type="PROSITE" id="PS00211">
    <property type="entry name" value="ABC_TRANSPORTER_1"/>
    <property type="match status" value="1"/>
</dbReference>
<dbReference type="SUPFAM" id="SSF52540">
    <property type="entry name" value="P-loop containing nucleoside triphosphate hydrolases"/>
    <property type="match status" value="1"/>
</dbReference>
<feature type="non-terminal residue" evidence="5">
    <location>
        <position position="242"/>
    </location>
</feature>
<dbReference type="Pfam" id="PF00005">
    <property type="entry name" value="ABC_tran"/>
    <property type="match status" value="1"/>
</dbReference>
<dbReference type="SMART" id="SM00382">
    <property type="entry name" value="AAA"/>
    <property type="match status" value="1"/>
</dbReference>
<sequence length="242" mass="26807">MLGSNGAGKSTTIKLLLGLLFPTSGDIEVFGKPPGNVSAKNRIGYLPEESYLYGFLDAGEILDYYARLFNIPRDTRSRRIAELLEMVGLQGMEHRPLAEFSKGMQRRIGIAQALINNPDLLIFDEPTTGLDPIGAREVKELILRLKEEGKSILLSSHRLADVEDVCDRVTVLYGGKKRAEGSIDELLSSPQSTILETDRLDEETIASIEKVLKDSGGLSLRKAESPRQSLEEFFLDLVEEAR</sequence>
<evidence type="ECO:0000313" key="5">
    <source>
        <dbReference type="EMBL" id="SVE28352.1"/>
    </source>
</evidence>
<proteinExistence type="predicted"/>
<dbReference type="InterPro" id="IPR003439">
    <property type="entry name" value="ABC_transporter-like_ATP-bd"/>
</dbReference>
<dbReference type="AlphaFoldDB" id="A0A383C828"/>
<feature type="domain" description="ABC transporter" evidence="4">
    <location>
        <begin position="2"/>
        <end position="199"/>
    </location>
</feature>
<dbReference type="CDD" id="cd03230">
    <property type="entry name" value="ABC_DR_subfamily_A"/>
    <property type="match status" value="1"/>
</dbReference>
<evidence type="ECO:0000256" key="3">
    <source>
        <dbReference type="ARBA" id="ARBA00022840"/>
    </source>
</evidence>
<protein>
    <recommendedName>
        <fullName evidence="4">ABC transporter domain-containing protein</fullName>
    </recommendedName>
</protein>
<dbReference type="InterPro" id="IPR027417">
    <property type="entry name" value="P-loop_NTPase"/>
</dbReference>
<accession>A0A383C828</accession>
<dbReference type="PANTHER" id="PTHR42939">
    <property type="entry name" value="ABC TRANSPORTER ATP-BINDING PROTEIN ALBC-RELATED"/>
    <property type="match status" value="1"/>
</dbReference>
<keyword evidence="2" id="KW-0547">Nucleotide-binding</keyword>
<dbReference type="PANTHER" id="PTHR42939:SF1">
    <property type="entry name" value="ABC TRANSPORTER ATP-BINDING PROTEIN ALBC-RELATED"/>
    <property type="match status" value="1"/>
</dbReference>